<evidence type="ECO:0000256" key="1">
    <source>
        <dbReference type="ARBA" id="ARBA00001971"/>
    </source>
</evidence>
<keyword evidence="8 11" id="KW-0408">Iron</keyword>
<dbReference type="InterPro" id="IPR047146">
    <property type="entry name" value="Cyt_P450_E_CYP52_fungi"/>
</dbReference>
<dbReference type="PROSITE" id="PS00086">
    <property type="entry name" value="CYTOCHROME_P450"/>
    <property type="match status" value="1"/>
</dbReference>
<dbReference type="Gene3D" id="1.10.630.10">
    <property type="entry name" value="Cytochrome P450"/>
    <property type="match status" value="1"/>
</dbReference>
<dbReference type="AlphaFoldDB" id="A0A9P8N0W6"/>
<evidence type="ECO:0000256" key="2">
    <source>
        <dbReference type="ARBA" id="ARBA00004167"/>
    </source>
</evidence>
<dbReference type="RefSeq" id="XP_044721424.1">
    <property type="nucleotide sequence ID" value="XM_044862810.1"/>
</dbReference>
<dbReference type="GO" id="GO:0020037">
    <property type="term" value="F:heme binding"/>
    <property type="evidence" value="ECO:0007669"/>
    <property type="project" value="InterPro"/>
</dbReference>
<dbReference type="InterPro" id="IPR002974">
    <property type="entry name" value="Cyt_P450_E_CYP52_ascomycetes"/>
</dbReference>
<keyword evidence="10 12" id="KW-0472">Membrane</keyword>
<dbReference type="Pfam" id="PF00067">
    <property type="entry name" value="p450"/>
    <property type="match status" value="1"/>
</dbReference>
<keyword evidence="13" id="KW-0732">Signal</keyword>
<comment type="subcellular location">
    <subcellularLocation>
        <location evidence="2">Membrane</location>
        <topology evidence="2">Single-pass membrane protein</topology>
    </subcellularLocation>
</comment>
<evidence type="ECO:0000256" key="12">
    <source>
        <dbReference type="SAM" id="Phobius"/>
    </source>
</evidence>
<keyword evidence="5 11" id="KW-0479">Metal-binding</keyword>
<dbReference type="CDD" id="cd11063">
    <property type="entry name" value="CYP52"/>
    <property type="match status" value="1"/>
</dbReference>
<name>A0A9P8N0W6_9HYPO</name>
<evidence type="ECO:0000256" key="11">
    <source>
        <dbReference type="RuleBase" id="RU000461"/>
    </source>
</evidence>
<comment type="caution">
    <text evidence="14">The sequence shown here is derived from an EMBL/GenBank/DDBJ whole genome shotgun (WGS) entry which is preliminary data.</text>
</comment>
<dbReference type="GeneID" id="68353468"/>
<dbReference type="GO" id="GO:0016020">
    <property type="term" value="C:membrane"/>
    <property type="evidence" value="ECO:0007669"/>
    <property type="project" value="UniProtKB-SubCell"/>
</dbReference>
<evidence type="ECO:0000256" key="13">
    <source>
        <dbReference type="SAM" id="SignalP"/>
    </source>
</evidence>
<keyword evidence="9 11" id="KW-0503">Monooxygenase</keyword>
<evidence type="ECO:0000256" key="5">
    <source>
        <dbReference type="ARBA" id="ARBA00022723"/>
    </source>
</evidence>
<dbReference type="Proteomes" id="UP000824596">
    <property type="component" value="Unassembled WGS sequence"/>
</dbReference>
<evidence type="ECO:0000256" key="7">
    <source>
        <dbReference type="ARBA" id="ARBA00023002"/>
    </source>
</evidence>
<dbReference type="SUPFAM" id="SSF48264">
    <property type="entry name" value="Cytochrome P450"/>
    <property type="match status" value="1"/>
</dbReference>
<protein>
    <submittedName>
        <fullName evidence="14">Cytochrome p450 domain-containing protein</fullName>
    </submittedName>
</protein>
<evidence type="ECO:0000256" key="3">
    <source>
        <dbReference type="ARBA" id="ARBA00010617"/>
    </source>
</evidence>
<evidence type="ECO:0000256" key="10">
    <source>
        <dbReference type="ARBA" id="ARBA00023136"/>
    </source>
</evidence>
<sequence length="539" mass="60772">MARESLYLVLWLASGTCLAWSLAQTLSLRIAGHALTPYAAYCSPPWLAVMLAAVVLVARERHRQLRKMRILKTQPAAVFPHRDPVLGLDWVRLMKAALRSDTLLETWHDLFTKSVARTFWVNTIGSWVLMTCDPDNIKAVLAGQFETWPVGGVRQRTVSLVLGPHAIFSTNAGEWARARALIRPSFMRNQIADLECTDRHVENLLARLLSPPHGDKVDLQALFYMFTMDTSTDFMFGHSTDMLVNPTEEAVEFTKAFDYALLSATSRARTGWLWMLLPDKRFDESVTRCQAFIDQHVAAALAQDKAKERPYVFMNELVDSGASHEQMTGQLLAMILGGRDTSASTMSSLFWVLARRPDVVCCLRRELAGLEGRRPSWEDLKALKYLNNVLKEALRLWPPVSSNARVAKRDTVLPKGGGPDGESPLLVPKGTECRFSTYSLQRCEDIYGEEANEFRPERWDTLRTSWEYIPFSGGPRICIGQQFALTMMSYLMARFFQAFERIEARDGRPMLQKTSSTMSLSNGCWVSLTPASDAAEKQD</sequence>
<evidence type="ECO:0000313" key="15">
    <source>
        <dbReference type="Proteomes" id="UP000824596"/>
    </source>
</evidence>
<comment type="cofactor">
    <cofactor evidence="1">
        <name>heme</name>
        <dbReference type="ChEBI" id="CHEBI:30413"/>
    </cofactor>
</comment>
<evidence type="ECO:0000256" key="8">
    <source>
        <dbReference type="ARBA" id="ARBA00023004"/>
    </source>
</evidence>
<feature type="chain" id="PRO_5040375128" evidence="13">
    <location>
        <begin position="20"/>
        <end position="539"/>
    </location>
</feature>
<keyword evidence="4 12" id="KW-0812">Transmembrane</keyword>
<organism evidence="14 15">
    <name type="scientific">Hirsutella rhossiliensis</name>
    <dbReference type="NCBI Taxonomy" id="111463"/>
    <lineage>
        <taxon>Eukaryota</taxon>
        <taxon>Fungi</taxon>
        <taxon>Dikarya</taxon>
        <taxon>Ascomycota</taxon>
        <taxon>Pezizomycotina</taxon>
        <taxon>Sordariomycetes</taxon>
        <taxon>Hypocreomycetidae</taxon>
        <taxon>Hypocreales</taxon>
        <taxon>Ophiocordycipitaceae</taxon>
        <taxon>Hirsutella</taxon>
    </lineage>
</organism>
<reference evidence="14" key="1">
    <citation type="submission" date="2021-09" db="EMBL/GenBank/DDBJ databases">
        <title>A high-quality genome of the endoparasitic fungus Hirsutella rhossiliensis with a comparison of Hirsutella genomes reveals transposable elements contributing to genome size variation.</title>
        <authorList>
            <person name="Lin R."/>
            <person name="Jiao Y."/>
            <person name="Sun X."/>
            <person name="Ling J."/>
            <person name="Xie B."/>
            <person name="Cheng X."/>
        </authorList>
    </citation>
    <scope>NUCLEOTIDE SEQUENCE</scope>
    <source>
        <strain evidence="14">HR02</strain>
    </source>
</reference>
<evidence type="ECO:0000256" key="6">
    <source>
        <dbReference type="ARBA" id="ARBA00022989"/>
    </source>
</evidence>
<accession>A0A9P8N0W6</accession>
<dbReference type="PANTHER" id="PTHR24287">
    <property type="entry name" value="P450, PUTATIVE (EUROFUNG)-RELATED"/>
    <property type="match status" value="1"/>
</dbReference>
<dbReference type="EMBL" id="JAIZPD010000004">
    <property type="protein sequence ID" value="KAH0963911.1"/>
    <property type="molecule type" value="Genomic_DNA"/>
</dbReference>
<keyword evidence="6 12" id="KW-1133">Transmembrane helix</keyword>
<keyword evidence="11" id="KW-0349">Heme</keyword>
<keyword evidence="15" id="KW-1185">Reference proteome</keyword>
<dbReference type="GO" id="GO:0005506">
    <property type="term" value="F:iron ion binding"/>
    <property type="evidence" value="ECO:0007669"/>
    <property type="project" value="InterPro"/>
</dbReference>
<feature type="transmembrane region" description="Helical" evidence="12">
    <location>
        <begin position="38"/>
        <end position="58"/>
    </location>
</feature>
<dbReference type="PANTHER" id="PTHR24287:SF17">
    <property type="entry name" value="P450, PUTATIVE (EUROFUNG)-RELATED"/>
    <property type="match status" value="1"/>
</dbReference>
<evidence type="ECO:0000256" key="4">
    <source>
        <dbReference type="ARBA" id="ARBA00022692"/>
    </source>
</evidence>
<comment type="similarity">
    <text evidence="3 11">Belongs to the cytochrome P450 family.</text>
</comment>
<dbReference type="PRINTS" id="PR00385">
    <property type="entry name" value="P450"/>
</dbReference>
<evidence type="ECO:0000256" key="9">
    <source>
        <dbReference type="ARBA" id="ARBA00023033"/>
    </source>
</evidence>
<dbReference type="InterPro" id="IPR001128">
    <property type="entry name" value="Cyt_P450"/>
</dbReference>
<evidence type="ECO:0000313" key="14">
    <source>
        <dbReference type="EMBL" id="KAH0963911.1"/>
    </source>
</evidence>
<dbReference type="InterPro" id="IPR036396">
    <property type="entry name" value="Cyt_P450_sf"/>
</dbReference>
<proteinExistence type="inferred from homology"/>
<dbReference type="InterPro" id="IPR017972">
    <property type="entry name" value="Cyt_P450_CS"/>
</dbReference>
<gene>
    <name evidence="14" type="ORF">HRG_04339</name>
</gene>
<dbReference type="OrthoDB" id="1470350at2759"/>
<feature type="signal peptide" evidence="13">
    <location>
        <begin position="1"/>
        <end position="19"/>
    </location>
</feature>
<dbReference type="PRINTS" id="PR01239">
    <property type="entry name" value="EP450IICYP52"/>
</dbReference>
<dbReference type="GO" id="GO:0016712">
    <property type="term" value="F:oxidoreductase activity, acting on paired donors, with incorporation or reduction of molecular oxygen, reduced flavin or flavoprotein as one donor, and incorporation of one atom of oxygen"/>
    <property type="evidence" value="ECO:0007669"/>
    <property type="project" value="InterPro"/>
</dbReference>
<keyword evidence="7 11" id="KW-0560">Oxidoreductase</keyword>